<dbReference type="PANTHER" id="PTHR37984">
    <property type="entry name" value="PROTEIN CBG26694"/>
    <property type="match status" value="1"/>
</dbReference>
<name>A0A8R1DIS1_CAEJA</name>
<dbReference type="Proteomes" id="UP000005237">
    <property type="component" value="Unassembled WGS sequence"/>
</dbReference>
<dbReference type="InterPro" id="IPR050951">
    <property type="entry name" value="Retrovirus_Pol_polyprotein"/>
</dbReference>
<feature type="domain" description="Reverse transcriptase" evidence="1">
    <location>
        <begin position="126"/>
        <end position="259"/>
    </location>
</feature>
<reference evidence="2" key="2">
    <citation type="submission" date="2022-06" db="UniProtKB">
        <authorList>
            <consortium name="EnsemblMetazoa"/>
        </authorList>
    </citation>
    <scope>IDENTIFICATION</scope>
    <source>
        <strain evidence="2">DF5081</strain>
    </source>
</reference>
<dbReference type="PROSITE" id="PS50878">
    <property type="entry name" value="RT_POL"/>
    <property type="match status" value="1"/>
</dbReference>
<dbReference type="Pfam" id="PF00078">
    <property type="entry name" value="RVT_1"/>
    <property type="match status" value="1"/>
</dbReference>
<dbReference type="SUPFAM" id="SSF56672">
    <property type="entry name" value="DNA/RNA polymerases"/>
    <property type="match status" value="1"/>
</dbReference>
<proteinExistence type="predicted"/>
<protein>
    <submittedName>
        <fullName evidence="2">Reverse transcriptase domain-containing protein</fullName>
    </submittedName>
</protein>
<keyword evidence="3" id="KW-1185">Reference proteome</keyword>
<dbReference type="PANTHER" id="PTHR37984:SF5">
    <property type="entry name" value="PROTEIN NYNRIN-LIKE"/>
    <property type="match status" value="1"/>
</dbReference>
<organism evidence="2 3">
    <name type="scientific">Caenorhabditis japonica</name>
    <dbReference type="NCBI Taxonomy" id="281687"/>
    <lineage>
        <taxon>Eukaryota</taxon>
        <taxon>Metazoa</taxon>
        <taxon>Ecdysozoa</taxon>
        <taxon>Nematoda</taxon>
        <taxon>Chromadorea</taxon>
        <taxon>Rhabditida</taxon>
        <taxon>Rhabditina</taxon>
        <taxon>Rhabditomorpha</taxon>
        <taxon>Rhabditoidea</taxon>
        <taxon>Rhabditidae</taxon>
        <taxon>Peloderinae</taxon>
        <taxon>Caenorhabditis</taxon>
    </lineage>
</organism>
<evidence type="ECO:0000313" key="3">
    <source>
        <dbReference type="Proteomes" id="UP000005237"/>
    </source>
</evidence>
<dbReference type="InterPro" id="IPR043128">
    <property type="entry name" value="Rev_trsase/Diguanyl_cyclase"/>
</dbReference>
<dbReference type="Gene3D" id="3.10.10.10">
    <property type="entry name" value="HIV Type 1 Reverse Transcriptase, subunit A, domain 1"/>
    <property type="match status" value="1"/>
</dbReference>
<dbReference type="Gene3D" id="3.30.70.270">
    <property type="match status" value="1"/>
</dbReference>
<reference evidence="3" key="1">
    <citation type="submission" date="2010-08" db="EMBL/GenBank/DDBJ databases">
        <authorList>
            <consortium name="Caenorhabditis japonica Sequencing Consortium"/>
            <person name="Wilson R.K."/>
        </authorList>
    </citation>
    <scope>NUCLEOTIDE SEQUENCE [LARGE SCALE GENOMIC DNA]</scope>
    <source>
        <strain evidence="3">DF5081</strain>
    </source>
</reference>
<dbReference type="AlphaFoldDB" id="A0A8R1DIS1"/>
<dbReference type="EnsemblMetazoa" id="CJA02860.1">
    <property type="protein sequence ID" value="CJA02860.1"/>
    <property type="gene ID" value="WBGene00122064"/>
</dbReference>
<evidence type="ECO:0000259" key="1">
    <source>
        <dbReference type="PROSITE" id="PS50878"/>
    </source>
</evidence>
<evidence type="ECO:0000313" key="2">
    <source>
        <dbReference type="EnsemblMetazoa" id="CJA02860.1"/>
    </source>
</evidence>
<accession>A0A8R1DIS1</accession>
<dbReference type="InterPro" id="IPR000477">
    <property type="entry name" value="RT_dom"/>
</dbReference>
<sequence length="259" mass="29749">MEKFHQILQHPIDSKVDWDHFHAKMRILAHREVPMSTQDERYSPKIDEDDLLRSDDGEIDEDDAKAFEQEKEVRMNSEMSDSELGNTHLTECVIEVKEEVQPIKQKPRPIPLAIRKTIWEMLQRILDQKVSRKSKSPWASPIVIVKKKDGTVRMCIDYGKVNKVIKNNAHPLPHVESTLQSLSGKKVFSTLDMISSYWQLPLEESSKEVPAFAVGNELYEFNVLPFGLVSSPAVFQSSMEAMLGELLGDCAHVYVQYWP</sequence>
<dbReference type="InterPro" id="IPR043502">
    <property type="entry name" value="DNA/RNA_pol_sf"/>
</dbReference>
<dbReference type="CDD" id="cd01647">
    <property type="entry name" value="RT_LTR"/>
    <property type="match status" value="1"/>
</dbReference>